<proteinExistence type="predicted"/>
<dbReference type="InterPro" id="IPR029060">
    <property type="entry name" value="PIN-like_dom_sf"/>
</dbReference>
<evidence type="ECO:0000313" key="3">
    <source>
        <dbReference type="Proteomes" id="UP001221142"/>
    </source>
</evidence>
<accession>A0AAD7AX12</accession>
<protein>
    <submittedName>
        <fullName evidence="2">PIN domain-like protein</fullName>
    </submittedName>
</protein>
<dbReference type="PANTHER" id="PTHR11081">
    <property type="entry name" value="FLAP ENDONUCLEASE FAMILY MEMBER"/>
    <property type="match status" value="1"/>
</dbReference>
<keyword evidence="3" id="KW-1185">Reference proteome</keyword>
<reference evidence="2" key="1">
    <citation type="submission" date="2023-03" db="EMBL/GenBank/DDBJ databases">
        <title>Massive genome expansion in bonnet fungi (Mycena s.s.) driven by repeated elements and novel gene families across ecological guilds.</title>
        <authorList>
            <consortium name="Lawrence Berkeley National Laboratory"/>
            <person name="Harder C.B."/>
            <person name="Miyauchi S."/>
            <person name="Viragh M."/>
            <person name="Kuo A."/>
            <person name="Thoen E."/>
            <person name="Andreopoulos B."/>
            <person name="Lu D."/>
            <person name="Skrede I."/>
            <person name="Drula E."/>
            <person name="Henrissat B."/>
            <person name="Morin E."/>
            <person name="Kohler A."/>
            <person name="Barry K."/>
            <person name="LaButti K."/>
            <person name="Morin E."/>
            <person name="Salamov A."/>
            <person name="Lipzen A."/>
            <person name="Mereny Z."/>
            <person name="Hegedus B."/>
            <person name="Baldrian P."/>
            <person name="Stursova M."/>
            <person name="Weitz H."/>
            <person name="Taylor A."/>
            <person name="Grigoriev I.V."/>
            <person name="Nagy L.G."/>
            <person name="Martin F."/>
            <person name="Kauserud H."/>
        </authorList>
    </citation>
    <scope>NUCLEOTIDE SEQUENCE</scope>
    <source>
        <strain evidence="2">9284</strain>
    </source>
</reference>
<sequence>MPGQRPTRSTRLFEIEGLIPQVTFVPLKYIQTDEEKEWYRAQGEAFMREWSADEVLLRKNSGSRRLRHFEQRQMRMRQGAGYWGENLGAYVVLDSRALAAKCGTETDRKEKRSAALKQGKEHKAGGRHELARDAYIASIDVTPEMAFQVIKACKIRYVVSPYEADAQMAFLEKMHLVDGTLLWFKVTQEALFALRRPISLEKWSGSDFLHLAILAGCDYLTNIPQIGIKKAHALLVEYKKDIASVFQSLERQKRLPKYKHRFKLAELCFHHQQVFCVETESVVHLNNGGVQGLRERGTDQGGSSWCISFAMN</sequence>
<dbReference type="Pfam" id="PF00867">
    <property type="entry name" value="XPG_I"/>
    <property type="match status" value="1"/>
</dbReference>
<dbReference type="Gene3D" id="3.40.50.1010">
    <property type="entry name" value="5'-nuclease"/>
    <property type="match status" value="1"/>
</dbReference>
<dbReference type="InterPro" id="IPR036279">
    <property type="entry name" value="5-3_exonuclease_C_sf"/>
</dbReference>
<dbReference type="GO" id="GO:0006281">
    <property type="term" value="P:DNA repair"/>
    <property type="evidence" value="ECO:0007669"/>
    <property type="project" value="UniProtKB-ARBA"/>
</dbReference>
<dbReference type="PANTHER" id="PTHR11081:SF65">
    <property type="entry name" value="DNA DAMAGE-INDUCIBLE PROTEIN DIN7-RELATED"/>
    <property type="match status" value="1"/>
</dbReference>
<dbReference type="AlphaFoldDB" id="A0AAD7AX12"/>
<dbReference type="Gene3D" id="1.10.150.20">
    <property type="entry name" value="5' to 3' exonuclease, C-terminal subdomain"/>
    <property type="match status" value="1"/>
</dbReference>
<comment type="caution">
    <text evidence="2">The sequence shown here is derived from an EMBL/GenBank/DDBJ whole genome shotgun (WGS) entry which is preliminary data.</text>
</comment>
<dbReference type="SUPFAM" id="SSF88723">
    <property type="entry name" value="PIN domain-like"/>
    <property type="match status" value="1"/>
</dbReference>
<dbReference type="SUPFAM" id="SSF47807">
    <property type="entry name" value="5' to 3' exonuclease, C-terminal subdomain"/>
    <property type="match status" value="1"/>
</dbReference>
<dbReference type="InterPro" id="IPR006086">
    <property type="entry name" value="XPG-I_dom"/>
</dbReference>
<feature type="domain" description="XPG-I" evidence="1">
    <location>
        <begin position="154"/>
        <end position="180"/>
    </location>
</feature>
<gene>
    <name evidence="2" type="ORF">FB45DRAFT_1015467</name>
</gene>
<dbReference type="GO" id="GO:0003677">
    <property type="term" value="F:DNA binding"/>
    <property type="evidence" value="ECO:0007669"/>
    <property type="project" value="InterPro"/>
</dbReference>
<dbReference type="InterPro" id="IPR006084">
    <property type="entry name" value="XPG/Rad2"/>
</dbReference>
<name>A0AAD7AX12_9AGAR</name>
<evidence type="ECO:0000259" key="1">
    <source>
        <dbReference type="Pfam" id="PF00867"/>
    </source>
</evidence>
<organism evidence="2 3">
    <name type="scientific">Roridomyces roridus</name>
    <dbReference type="NCBI Taxonomy" id="1738132"/>
    <lineage>
        <taxon>Eukaryota</taxon>
        <taxon>Fungi</taxon>
        <taxon>Dikarya</taxon>
        <taxon>Basidiomycota</taxon>
        <taxon>Agaricomycotina</taxon>
        <taxon>Agaricomycetes</taxon>
        <taxon>Agaricomycetidae</taxon>
        <taxon>Agaricales</taxon>
        <taxon>Marasmiineae</taxon>
        <taxon>Mycenaceae</taxon>
        <taxon>Roridomyces</taxon>
    </lineage>
</organism>
<dbReference type="Proteomes" id="UP001221142">
    <property type="component" value="Unassembled WGS sequence"/>
</dbReference>
<dbReference type="SMART" id="SM00279">
    <property type="entry name" value="HhH2"/>
    <property type="match status" value="1"/>
</dbReference>
<dbReference type="InterPro" id="IPR008918">
    <property type="entry name" value="HhH2"/>
</dbReference>
<dbReference type="GO" id="GO:0017108">
    <property type="term" value="F:5'-flap endonuclease activity"/>
    <property type="evidence" value="ECO:0007669"/>
    <property type="project" value="TreeGrafter"/>
</dbReference>
<evidence type="ECO:0000313" key="2">
    <source>
        <dbReference type="EMBL" id="KAJ7602467.1"/>
    </source>
</evidence>
<dbReference type="EMBL" id="JARKIF010000226">
    <property type="protein sequence ID" value="KAJ7602467.1"/>
    <property type="molecule type" value="Genomic_DNA"/>
</dbReference>